<dbReference type="EMBL" id="MU854153">
    <property type="protein sequence ID" value="KAK3933528.1"/>
    <property type="molecule type" value="Genomic_DNA"/>
</dbReference>
<gene>
    <name evidence="1" type="ORF">QBC46DRAFT_301094</name>
</gene>
<organism evidence="1 2">
    <name type="scientific">Diplogelasinospora grovesii</name>
    <dbReference type="NCBI Taxonomy" id="303347"/>
    <lineage>
        <taxon>Eukaryota</taxon>
        <taxon>Fungi</taxon>
        <taxon>Dikarya</taxon>
        <taxon>Ascomycota</taxon>
        <taxon>Pezizomycotina</taxon>
        <taxon>Sordariomycetes</taxon>
        <taxon>Sordariomycetidae</taxon>
        <taxon>Sordariales</taxon>
        <taxon>Diplogelasinosporaceae</taxon>
        <taxon>Diplogelasinospora</taxon>
    </lineage>
</organism>
<protein>
    <recommendedName>
        <fullName evidence="3">FR47-like domain-containing protein</fullName>
    </recommendedName>
</protein>
<dbReference type="AlphaFoldDB" id="A0AAN6RYK1"/>
<comment type="caution">
    <text evidence="1">The sequence shown here is derived from an EMBL/GenBank/DDBJ whole genome shotgun (WGS) entry which is preliminary data.</text>
</comment>
<reference evidence="2" key="1">
    <citation type="journal article" date="2023" name="Mol. Phylogenet. Evol.">
        <title>Genome-scale phylogeny and comparative genomics of the fungal order Sordariales.</title>
        <authorList>
            <person name="Hensen N."/>
            <person name="Bonometti L."/>
            <person name="Westerberg I."/>
            <person name="Brannstrom I.O."/>
            <person name="Guillou S."/>
            <person name="Cros-Aarteil S."/>
            <person name="Calhoun S."/>
            <person name="Haridas S."/>
            <person name="Kuo A."/>
            <person name="Mondo S."/>
            <person name="Pangilinan J."/>
            <person name="Riley R."/>
            <person name="LaButti K."/>
            <person name="Andreopoulos B."/>
            <person name="Lipzen A."/>
            <person name="Chen C."/>
            <person name="Yan M."/>
            <person name="Daum C."/>
            <person name="Ng V."/>
            <person name="Clum A."/>
            <person name="Steindorff A."/>
            <person name="Ohm R.A."/>
            <person name="Martin F."/>
            <person name="Silar P."/>
            <person name="Natvig D.O."/>
            <person name="Lalanne C."/>
            <person name="Gautier V."/>
            <person name="Ament-Velasquez S.L."/>
            <person name="Kruys A."/>
            <person name="Hutchinson M.I."/>
            <person name="Powell A.J."/>
            <person name="Barry K."/>
            <person name="Miller A.N."/>
            <person name="Grigoriev I.V."/>
            <person name="Debuchy R."/>
            <person name="Gladieux P."/>
            <person name="Hiltunen Thoren M."/>
            <person name="Johannesson H."/>
        </authorList>
    </citation>
    <scope>NUCLEOTIDE SEQUENCE [LARGE SCALE GENOMIC DNA]</scope>
    <source>
        <strain evidence="2">CBS 340.73</strain>
    </source>
</reference>
<name>A0AAN6RYK1_9PEZI</name>
<accession>A0AAN6RYK1</accession>
<dbReference type="SUPFAM" id="SSF55729">
    <property type="entry name" value="Acyl-CoA N-acyltransferases (Nat)"/>
    <property type="match status" value="1"/>
</dbReference>
<dbReference type="Proteomes" id="UP001303473">
    <property type="component" value="Unassembled WGS sequence"/>
</dbReference>
<dbReference type="InterPro" id="IPR053225">
    <property type="entry name" value="Acyl-CoA_N-acyltransferase"/>
</dbReference>
<evidence type="ECO:0008006" key="3">
    <source>
        <dbReference type="Google" id="ProtNLM"/>
    </source>
</evidence>
<evidence type="ECO:0000313" key="2">
    <source>
        <dbReference type="Proteomes" id="UP001303473"/>
    </source>
</evidence>
<dbReference type="PANTHER" id="PTHR20958:SF6">
    <property type="entry name" value="GLYCINE N-ACYLTRANSFERASE-LIKE PROTEIN"/>
    <property type="match status" value="1"/>
</dbReference>
<keyword evidence="2" id="KW-1185">Reference proteome</keyword>
<dbReference type="PANTHER" id="PTHR20958">
    <property type="entry name" value="GLYCINE N-ACYLTRANSFERASE-LIKE PROTEIN"/>
    <property type="match status" value="1"/>
</dbReference>
<dbReference type="Gene3D" id="3.40.630.30">
    <property type="match status" value="1"/>
</dbReference>
<evidence type="ECO:0000313" key="1">
    <source>
        <dbReference type="EMBL" id="KAK3933528.1"/>
    </source>
</evidence>
<sequence>MAAVVLKDTGRDVPDQLLNLLQAHIPYSLPLLRRLQFVRNFPAGGSTPTSHVLLAYYYHHPPQHHPQTTTTTTSSHDVAAAVGNNGGGGHFAAAYVDLSRAPETEAWLYCTAEDPPNPNASVNVDAGAAGEECDELVSAILRRIRNLSGNHNHPYPQQGQSLVLETGIGRRDGEFILGSVHETTRQRMLARGVRMRKTSVVADGLEWEFCGKWLFRVPDLPDTVGINQNHPLGEGEGTMSWDKLRKQDMTLVRSRTSIQRQEATLLLLPSTCVRKGDGVPIAWAFLGLDGTLMTLHVEEPYRGKGLAKALACKIMRDHTADYGEDGWGLTDVFEFNRQSQGVCKSIGGKLSWTCSWAVVDLSSVGEP</sequence>
<dbReference type="InterPro" id="IPR016181">
    <property type="entry name" value="Acyl_CoA_acyltransferase"/>
</dbReference>
<proteinExistence type="predicted"/>